<keyword evidence="4 13" id="KW-0813">Transport</keyword>
<dbReference type="PANTHER" id="PTHR40659:SF1">
    <property type="entry name" value="NICKEL_COBALT EFFLUX SYSTEM RCNA"/>
    <property type="match status" value="1"/>
</dbReference>
<evidence type="ECO:0000256" key="14">
    <source>
        <dbReference type="SAM" id="MobiDB-lite"/>
    </source>
</evidence>
<feature type="transmembrane region" description="Helical" evidence="13">
    <location>
        <begin position="291"/>
        <end position="314"/>
    </location>
</feature>
<evidence type="ECO:0000256" key="13">
    <source>
        <dbReference type="RuleBase" id="RU362101"/>
    </source>
</evidence>
<dbReference type="RefSeq" id="WP_164316625.1">
    <property type="nucleotide sequence ID" value="NZ_JAAGLU010000018.1"/>
</dbReference>
<keyword evidence="11 13" id="KW-0472">Membrane</keyword>
<feature type="compositionally biased region" description="Basic residues" evidence="14">
    <location>
        <begin position="330"/>
        <end position="341"/>
    </location>
</feature>
<keyword evidence="7 13" id="KW-0812">Transmembrane</keyword>
<evidence type="ECO:0000256" key="1">
    <source>
        <dbReference type="ARBA" id="ARBA00002510"/>
    </source>
</evidence>
<reference evidence="16" key="1">
    <citation type="submission" date="2020-01" db="EMBL/GenBank/DDBJ databases">
        <title>Insect and environment-associated Actinomycetes.</title>
        <authorList>
            <person name="Currrie C."/>
            <person name="Chevrette M."/>
            <person name="Carlson C."/>
            <person name="Stubbendieck R."/>
            <person name="Wendt-Pienkowski E."/>
        </authorList>
    </citation>
    <scope>NUCLEOTIDE SEQUENCE</scope>
    <source>
        <strain evidence="16">SID12501</strain>
    </source>
</reference>
<feature type="signal peptide" evidence="15">
    <location>
        <begin position="1"/>
        <end position="31"/>
    </location>
</feature>
<evidence type="ECO:0000256" key="6">
    <source>
        <dbReference type="ARBA" id="ARBA00022596"/>
    </source>
</evidence>
<dbReference type="GO" id="GO:0046583">
    <property type="term" value="F:monoatomic cation efflux transmembrane transporter activity"/>
    <property type="evidence" value="ECO:0007669"/>
    <property type="project" value="TreeGrafter"/>
</dbReference>
<keyword evidence="12" id="KW-0170">Cobalt</keyword>
<feature type="transmembrane region" description="Helical" evidence="13">
    <location>
        <begin position="263"/>
        <end position="285"/>
    </location>
</feature>
<dbReference type="InterPro" id="IPR011541">
    <property type="entry name" value="Ni/Co_transpt_high_affinity"/>
</dbReference>
<feature type="region of interest" description="Disordered" evidence="14">
    <location>
        <begin position="325"/>
        <end position="366"/>
    </location>
</feature>
<evidence type="ECO:0000256" key="7">
    <source>
        <dbReference type="ARBA" id="ARBA00022692"/>
    </source>
</evidence>
<dbReference type="GO" id="GO:0005886">
    <property type="term" value="C:plasma membrane"/>
    <property type="evidence" value="ECO:0007669"/>
    <property type="project" value="UniProtKB-SubCell"/>
</dbReference>
<feature type="chain" id="PRO_5025400734" description="Nickel/cobalt efflux system" evidence="15">
    <location>
        <begin position="32"/>
        <end position="477"/>
    </location>
</feature>
<evidence type="ECO:0000256" key="3">
    <source>
        <dbReference type="ARBA" id="ARBA00022426"/>
    </source>
</evidence>
<keyword evidence="15" id="KW-0732">Signal</keyword>
<sequence length="477" mass="48260">MNAVKRRLTRWTAGLVLAAAGSGLAAAPAQAHPTDEIVQQAYLTPDGSRLDVQLVLIPGVLVAPAFAKALDTDGDARLGADETAAHAQRVMSALGLKAGGQAVPLELTRSTYADYALLAAAGGAVTLDLTATLPSGGDSVTFTNRYDPPGTSPTTVQANVLVPAGEPAEPANVERADEGRTITIDLPDAPASAVTSPNSARQAASDSDAMLGALRSPLSSPWALPALIGTCALLGAFHALTPGHGKALLASYLVGAHSTSRQAVILGGVITVTHTASVIALGAAVLFAGQFIVPGVLVPVLEVASGLVVLVLGIRLLRRRWPRKGETAHAHSHGHAHPHPHPHADAHGDAGQGGHTHGPDGHHHHHLPVMPTTFRSIATMGVSGGIVPCPEALTVLLLAIGLGRTALGLTMIIAFSVGLAGVLVGLGLILVHTRAGLERFRGSGPGPVMRWLPTASAGVVTVLGLTIAVNGVGGLAG</sequence>
<evidence type="ECO:0000256" key="4">
    <source>
        <dbReference type="ARBA" id="ARBA00022448"/>
    </source>
</evidence>
<comment type="similarity">
    <text evidence="13">Belongs to the NiCoT transporter (TC 2.A.52) family.</text>
</comment>
<dbReference type="EMBL" id="JAAGLU010000018">
    <property type="protein sequence ID" value="NEC88510.1"/>
    <property type="molecule type" value="Genomic_DNA"/>
</dbReference>
<evidence type="ECO:0000256" key="2">
    <source>
        <dbReference type="ARBA" id="ARBA00004651"/>
    </source>
</evidence>
<dbReference type="InterPro" id="IPR051224">
    <property type="entry name" value="NiCoT_RcnA"/>
</dbReference>
<gene>
    <name evidence="16" type="ORF">G3I71_22445</name>
</gene>
<dbReference type="PANTHER" id="PTHR40659">
    <property type="entry name" value="NICKEL/COBALT EFFLUX SYSTEM RCNA"/>
    <property type="match status" value="1"/>
</dbReference>
<keyword evidence="3" id="KW-0171">Cobalt transport</keyword>
<dbReference type="Pfam" id="PF03824">
    <property type="entry name" value="NicO"/>
    <property type="match status" value="1"/>
</dbReference>
<keyword evidence="9" id="KW-0406">Ion transport</keyword>
<evidence type="ECO:0000256" key="9">
    <source>
        <dbReference type="ARBA" id="ARBA00023065"/>
    </source>
</evidence>
<name>A0A6B3BW76_9ACTN</name>
<evidence type="ECO:0000256" key="10">
    <source>
        <dbReference type="ARBA" id="ARBA00023112"/>
    </source>
</evidence>
<dbReference type="GO" id="GO:0006824">
    <property type="term" value="P:cobalt ion transport"/>
    <property type="evidence" value="ECO:0007669"/>
    <property type="project" value="UniProtKB-KW"/>
</dbReference>
<comment type="function">
    <text evidence="1">Efflux system for nickel and cobalt.</text>
</comment>
<keyword evidence="5" id="KW-1003">Cell membrane</keyword>
<evidence type="ECO:0000256" key="15">
    <source>
        <dbReference type="SAM" id="SignalP"/>
    </source>
</evidence>
<evidence type="ECO:0000256" key="12">
    <source>
        <dbReference type="ARBA" id="ARBA00023285"/>
    </source>
</evidence>
<dbReference type="GO" id="GO:0010045">
    <property type="term" value="P:response to nickel cation"/>
    <property type="evidence" value="ECO:0007669"/>
    <property type="project" value="TreeGrafter"/>
</dbReference>
<keyword evidence="10" id="KW-0921">Nickel transport</keyword>
<dbReference type="GO" id="GO:0015099">
    <property type="term" value="F:nickel cation transmembrane transporter activity"/>
    <property type="evidence" value="ECO:0007669"/>
    <property type="project" value="UniProtKB-UniRule"/>
</dbReference>
<comment type="subcellular location">
    <subcellularLocation>
        <location evidence="2 13">Cell membrane</location>
        <topology evidence="2 13">Multi-pass membrane protein</topology>
    </subcellularLocation>
</comment>
<feature type="transmembrane region" description="Helical" evidence="13">
    <location>
        <begin position="406"/>
        <end position="431"/>
    </location>
</feature>
<keyword evidence="8 13" id="KW-1133">Transmembrane helix</keyword>
<accession>A0A6B3BW76</accession>
<dbReference type="GO" id="GO:0032025">
    <property type="term" value="P:response to cobalt ion"/>
    <property type="evidence" value="ECO:0007669"/>
    <property type="project" value="TreeGrafter"/>
</dbReference>
<dbReference type="AlphaFoldDB" id="A0A6B3BW76"/>
<evidence type="ECO:0000256" key="5">
    <source>
        <dbReference type="ARBA" id="ARBA00022475"/>
    </source>
</evidence>
<feature type="transmembrane region" description="Helical" evidence="13">
    <location>
        <begin position="451"/>
        <end position="476"/>
    </location>
</feature>
<evidence type="ECO:0000256" key="8">
    <source>
        <dbReference type="ARBA" id="ARBA00022989"/>
    </source>
</evidence>
<proteinExistence type="inferred from homology"/>
<organism evidence="16">
    <name type="scientific">Streptomyces sp. SID12501</name>
    <dbReference type="NCBI Taxonomy" id="2706042"/>
    <lineage>
        <taxon>Bacteria</taxon>
        <taxon>Bacillati</taxon>
        <taxon>Actinomycetota</taxon>
        <taxon>Actinomycetes</taxon>
        <taxon>Kitasatosporales</taxon>
        <taxon>Streptomycetaceae</taxon>
        <taxon>Streptomyces</taxon>
    </lineage>
</organism>
<evidence type="ECO:0000313" key="16">
    <source>
        <dbReference type="EMBL" id="NEC88510.1"/>
    </source>
</evidence>
<keyword evidence="6" id="KW-0533">Nickel</keyword>
<feature type="transmembrane region" description="Helical" evidence="13">
    <location>
        <begin position="377"/>
        <end position="400"/>
    </location>
</feature>
<protein>
    <recommendedName>
        <fullName evidence="13">Nickel/cobalt efflux system</fullName>
    </recommendedName>
</protein>
<comment type="caution">
    <text evidence="16">The sequence shown here is derived from an EMBL/GenBank/DDBJ whole genome shotgun (WGS) entry which is preliminary data.</text>
</comment>
<evidence type="ECO:0000256" key="11">
    <source>
        <dbReference type="ARBA" id="ARBA00023136"/>
    </source>
</evidence>